<evidence type="ECO:0000313" key="3">
    <source>
        <dbReference type="EMBL" id="KAB8295999.1"/>
    </source>
</evidence>
<feature type="transmembrane region" description="Helical" evidence="2">
    <location>
        <begin position="256"/>
        <end position="278"/>
    </location>
</feature>
<keyword evidence="2" id="KW-1133">Transmembrane helix</keyword>
<feature type="region of interest" description="Disordered" evidence="1">
    <location>
        <begin position="206"/>
        <end position="244"/>
    </location>
</feature>
<evidence type="ECO:0000256" key="2">
    <source>
        <dbReference type="SAM" id="Phobius"/>
    </source>
</evidence>
<feature type="compositionally biased region" description="Polar residues" evidence="1">
    <location>
        <begin position="123"/>
        <end position="162"/>
    </location>
</feature>
<reference evidence="3 4" key="1">
    <citation type="submission" date="2019-06" db="EMBL/GenBank/DDBJ databases">
        <title>Genome Sequence of the Brown Rot Fungal Pathogen Monilinia laxa.</title>
        <authorList>
            <person name="De Miccolis Angelini R.M."/>
            <person name="Landi L."/>
            <person name="Abate D."/>
            <person name="Pollastro S."/>
            <person name="Romanazzi G."/>
            <person name="Faretra F."/>
        </authorList>
    </citation>
    <scope>NUCLEOTIDE SEQUENCE [LARGE SCALE GENOMIC DNA]</scope>
    <source>
        <strain evidence="3 4">Mlax316</strain>
    </source>
</reference>
<accession>A0A5N6K1X0</accession>
<feature type="region of interest" description="Disordered" evidence="1">
    <location>
        <begin position="65"/>
        <end position="176"/>
    </location>
</feature>
<keyword evidence="2" id="KW-0812">Transmembrane</keyword>
<organism evidence="3 4">
    <name type="scientific">Monilinia laxa</name>
    <name type="common">Brown rot fungus</name>
    <name type="synonym">Sclerotinia laxa</name>
    <dbReference type="NCBI Taxonomy" id="61186"/>
    <lineage>
        <taxon>Eukaryota</taxon>
        <taxon>Fungi</taxon>
        <taxon>Dikarya</taxon>
        <taxon>Ascomycota</taxon>
        <taxon>Pezizomycotina</taxon>
        <taxon>Leotiomycetes</taxon>
        <taxon>Helotiales</taxon>
        <taxon>Sclerotiniaceae</taxon>
        <taxon>Monilinia</taxon>
    </lineage>
</organism>
<feature type="compositionally biased region" description="Basic and acidic residues" evidence="1">
    <location>
        <begin position="206"/>
        <end position="229"/>
    </location>
</feature>
<proteinExistence type="predicted"/>
<sequence length="290" mass="30904">MRIGSNNNKLLTYLSEDSGTQSLGSGTYVDADPNTTLQPGDESSADLKITDLMYNHNSARKRVKLNSQNSYINDDDSTETSPIGPNVSDPFPPFNGLHRALKPKPQHHPEISQGEPSTPPPRSNRQSPITTPSPQLDSRIKTPTSFRLRNPLRSSSIGSNISFEPRGSKSGPGSIGGSGISLGVGRVVGGVVSGLGEGIRGKEDVYTSDVTKSRDDTSASASDTKKENGKGGGSMKTFGGVLRRKSDKKEVNRVTGLSSTGSLIVNIGLIKIFVAFVYRMEGKSAKKLEQ</sequence>
<feature type="region of interest" description="Disordered" evidence="1">
    <location>
        <begin position="17"/>
        <end position="44"/>
    </location>
</feature>
<dbReference type="EMBL" id="VIGI01000009">
    <property type="protein sequence ID" value="KAB8295999.1"/>
    <property type="molecule type" value="Genomic_DNA"/>
</dbReference>
<gene>
    <name evidence="3" type="ORF">EYC80_008813</name>
</gene>
<dbReference type="AlphaFoldDB" id="A0A5N6K1X0"/>
<evidence type="ECO:0000313" key="4">
    <source>
        <dbReference type="Proteomes" id="UP000326757"/>
    </source>
</evidence>
<keyword evidence="2" id="KW-0472">Membrane</keyword>
<dbReference type="OrthoDB" id="9974421at2759"/>
<comment type="caution">
    <text evidence="3">The sequence shown here is derived from an EMBL/GenBank/DDBJ whole genome shotgun (WGS) entry which is preliminary data.</text>
</comment>
<keyword evidence="4" id="KW-1185">Reference proteome</keyword>
<evidence type="ECO:0000256" key="1">
    <source>
        <dbReference type="SAM" id="MobiDB-lite"/>
    </source>
</evidence>
<dbReference type="Proteomes" id="UP000326757">
    <property type="component" value="Unassembled WGS sequence"/>
</dbReference>
<name>A0A5N6K1X0_MONLA</name>
<protein>
    <submittedName>
        <fullName evidence="3">Uncharacterized protein</fullName>
    </submittedName>
</protein>